<sequence>MKIYHEPIDYEEIEKRIKKAEEFYKKNMLKMPDLVFKAKTYLPKINTQKGIIDLNEKYKDGIIIADVIGVLPFIAYVSDKLGEVKIFFHEFEPFQVFLCIDPEDRKRIFLSFSKPLKFDERGIL</sequence>
<evidence type="ECO:0000313" key="1">
    <source>
        <dbReference type="EMBL" id="HGK53705.1"/>
    </source>
</evidence>
<dbReference type="AlphaFoldDB" id="A0A7V3ZSW3"/>
<reference evidence="1" key="1">
    <citation type="journal article" date="2020" name="mSystems">
        <title>Genome- and Community-Level Interaction Insights into Carbon Utilization and Element Cycling Functions of Hydrothermarchaeota in Hydrothermal Sediment.</title>
        <authorList>
            <person name="Zhou Z."/>
            <person name="Liu Y."/>
            <person name="Xu W."/>
            <person name="Pan J."/>
            <person name="Luo Z.H."/>
            <person name="Li M."/>
        </authorList>
    </citation>
    <scope>NUCLEOTIDE SEQUENCE [LARGE SCALE GENOMIC DNA]</scope>
    <source>
        <strain evidence="1">SpSt-695</strain>
    </source>
</reference>
<dbReference type="EMBL" id="DTDP01000069">
    <property type="protein sequence ID" value="HGK53705.1"/>
    <property type="molecule type" value="Genomic_DNA"/>
</dbReference>
<proteinExistence type="predicted"/>
<organism evidence="1">
    <name type="scientific">candidate division WOR-3 bacterium</name>
    <dbReference type="NCBI Taxonomy" id="2052148"/>
    <lineage>
        <taxon>Bacteria</taxon>
        <taxon>Bacteria division WOR-3</taxon>
    </lineage>
</organism>
<protein>
    <submittedName>
        <fullName evidence="1">Uncharacterized protein</fullName>
    </submittedName>
</protein>
<gene>
    <name evidence="1" type="ORF">ENU72_01615</name>
</gene>
<name>A0A7V3ZSW3_UNCW3</name>
<comment type="caution">
    <text evidence="1">The sequence shown here is derived from an EMBL/GenBank/DDBJ whole genome shotgun (WGS) entry which is preliminary data.</text>
</comment>
<accession>A0A7V3ZSW3</accession>